<keyword evidence="2" id="KW-1185">Reference proteome</keyword>
<sequence>MAEKVGLDKIQAFLHHKSHIKKVMCVAFTGYAFEGNMENGGHGLKLGFYRCNAAKIAKKQVRQSRRDEHGNLRYDGEIKRKKGDCYMVDCVVTGSDKGTSENPKFSLKSLFEEQIFPLVELLLKDNYEGFIPVIQGDNAGPHIDAEYINYVKGYCVEKGWVWAPQAPPMPHANYLDLAIFPVVDTQPYLGSTRTPKLLQKRSGMQHCQFGRIFPTRLLQGDSFLAREFSMK</sequence>
<reference evidence="1" key="2">
    <citation type="submission" date="2021-04" db="EMBL/GenBank/DDBJ databases">
        <authorList>
            <person name="Podell S."/>
        </authorList>
    </citation>
    <scope>NUCLEOTIDE SEQUENCE</scope>
    <source>
        <strain evidence="1">Hildebrandi</strain>
    </source>
</reference>
<name>A0A9K3PRB9_9STRA</name>
<dbReference type="OrthoDB" id="50932at2759"/>
<organism evidence="1 2">
    <name type="scientific">Nitzschia inconspicua</name>
    <dbReference type="NCBI Taxonomy" id="303405"/>
    <lineage>
        <taxon>Eukaryota</taxon>
        <taxon>Sar</taxon>
        <taxon>Stramenopiles</taxon>
        <taxon>Ochrophyta</taxon>
        <taxon>Bacillariophyta</taxon>
        <taxon>Bacillariophyceae</taxon>
        <taxon>Bacillariophycidae</taxon>
        <taxon>Bacillariales</taxon>
        <taxon>Bacillariaceae</taxon>
        <taxon>Nitzschia</taxon>
    </lineage>
</organism>
<proteinExistence type="predicted"/>
<dbReference type="EMBL" id="JAGRRH010000015">
    <property type="protein sequence ID" value="KAG7356428.1"/>
    <property type="molecule type" value="Genomic_DNA"/>
</dbReference>
<accession>A0A9K3PRB9</accession>
<gene>
    <name evidence="1" type="ORF">IV203_001114</name>
</gene>
<dbReference type="AlphaFoldDB" id="A0A9K3PRB9"/>
<comment type="caution">
    <text evidence="1">The sequence shown here is derived from an EMBL/GenBank/DDBJ whole genome shotgun (WGS) entry which is preliminary data.</text>
</comment>
<reference evidence="1" key="1">
    <citation type="journal article" date="2021" name="Sci. Rep.">
        <title>Diploid genomic architecture of Nitzschia inconspicua, an elite biomass production diatom.</title>
        <authorList>
            <person name="Oliver A."/>
            <person name="Podell S."/>
            <person name="Pinowska A."/>
            <person name="Traller J.C."/>
            <person name="Smith S.R."/>
            <person name="McClure R."/>
            <person name="Beliaev A."/>
            <person name="Bohutskyi P."/>
            <person name="Hill E.A."/>
            <person name="Rabines A."/>
            <person name="Zheng H."/>
            <person name="Allen L.Z."/>
            <person name="Kuo A."/>
            <person name="Grigoriev I.V."/>
            <person name="Allen A.E."/>
            <person name="Hazlebeck D."/>
            <person name="Allen E.E."/>
        </authorList>
    </citation>
    <scope>NUCLEOTIDE SEQUENCE</scope>
    <source>
        <strain evidence="1">Hildebrandi</strain>
    </source>
</reference>
<evidence type="ECO:0000313" key="2">
    <source>
        <dbReference type="Proteomes" id="UP000693970"/>
    </source>
</evidence>
<protein>
    <submittedName>
        <fullName evidence="1">Uncharacterized protein</fullName>
    </submittedName>
</protein>
<evidence type="ECO:0000313" key="1">
    <source>
        <dbReference type="EMBL" id="KAG7356428.1"/>
    </source>
</evidence>
<dbReference type="Proteomes" id="UP000693970">
    <property type="component" value="Unassembled WGS sequence"/>
</dbReference>